<dbReference type="AlphaFoldDB" id="A0A392W7X3"/>
<name>A0A392W7X3_9FABA</name>
<reference evidence="1 2" key="1">
    <citation type="journal article" date="2018" name="Front. Plant Sci.">
        <title>Red Clover (Trifolium pratense) and Zigzag Clover (T. medium) - A Picture of Genomic Similarities and Differences.</title>
        <authorList>
            <person name="Dluhosova J."/>
            <person name="Istvanek J."/>
            <person name="Nedelnik J."/>
            <person name="Repkova J."/>
        </authorList>
    </citation>
    <scope>NUCLEOTIDE SEQUENCE [LARGE SCALE GENOMIC DNA]</scope>
    <source>
        <strain evidence="2">cv. 10/8</strain>
        <tissue evidence="1">Leaf</tissue>
    </source>
</reference>
<dbReference type="EMBL" id="LXQA011372723">
    <property type="protein sequence ID" value="MCI94995.1"/>
    <property type="molecule type" value="Genomic_DNA"/>
</dbReference>
<dbReference type="Proteomes" id="UP000265520">
    <property type="component" value="Unassembled WGS sequence"/>
</dbReference>
<keyword evidence="2" id="KW-1185">Reference proteome</keyword>
<accession>A0A392W7X3</accession>
<comment type="caution">
    <text evidence="1">The sequence shown here is derived from an EMBL/GenBank/DDBJ whole genome shotgun (WGS) entry which is preliminary data.</text>
</comment>
<feature type="non-terminal residue" evidence="1">
    <location>
        <position position="20"/>
    </location>
</feature>
<organism evidence="1 2">
    <name type="scientific">Trifolium medium</name>
    <dbReference type="NCBI Taxonomy" id="97028"/>
    <lineage>
        <taxon>Eukaryota</taxon>
        <taxon>Viridiplantae</taxon>
        <taxon>Streptophyta</taxon>
        <taxon>Embryophyta</taxon>
        <taxon>Tracheophyta</taxon>
        <taxon>Spermatophyta</taxon>
        <taxon>Magnoliopsida</taxon>
        <taxon>eudicotyledons</taxon>
        <taxon>Gunneridae</taxon>
        <taxon>Pentapetalae</taxon>
        <taxon>rosids</taxon>
        <taxon>fabids</taxon>
        <taxon>Fabales</taxon>
        <taxon>Fabaceae</taxon>
        <taxon>Papilionoideae</taxon>
        <taxon>50 kb inversion clade</taxon>
        <taxon>NPAAA clade</taxon>
        <taxon>Hologalegina</taxon>
        <taxon>IRL clade</taxon>
        <taxon>Trifolieae</taxon>
        <taxon>Trifolium</taxon>
    </lineage>
</organism>
<protein>
    <submittedName>
        <fullName evidence="1">Uncharacterized protein</fullName>
    </submittedName>
</protein>
<proteinExistence type="predicted"/>
<evidence type="ECO:0000313" key="1">
    <source>
        <dbReference type="EMBL" id="MCI94995.1"/>
    </source>
</evidence>
<evidence type="ECO:0000313" key="2">
    <source>
        <dbReference type="Proteomes" id="UP000265520"/>
    </source>
</evidence>
<sequence length="20" mass="2136">MTFNTILDGADLVGRARTGQ</sequence>